<dbReference type="GO" id="GO:0006364">
    <property type="term" value="P:rRNA processing"/>
    <property type="evidence" value="ECO:0007669"/>
    <property type="project" value="UniProtKB-KW"/>
</dbReference>
<proteinExistence type="inferred from homology"/>
<keyword evidence="2" id="KW-0698">rRNA processing</keyword>
<feature type="region of interest" description="Disordered" evidence="8">
    <location>
        <begin position="1"/>
        <end position="38"/>
    </location>
</feature>
<dbReference type="AlphaFoldDB" id="A0A7S2GVY7"/>
<accession>A0A7S2GVY7</accession>
<feature type="repeat" description="WD" evidence="7">
    <location>
        <begin position="199"/>
        <end position="233"/>
    </location>
</feature>
<reference evidence="9" key="1">
    <citation type="submission" date="2021-01" db="EMBL/GenBank/DDBJ databases">
        <authorList>
            <person name="Corre E."/>
            <person name="Pelletier E."/>
            <person name="Niang G."/>
            <person name="Scheremetjew M."/>
            <person name="Finn R."/>
            <person name="Kale V."/>
            <person name="Holt S."/>
            <person name="Cochrane G."/>
            <person name="Meng A."/>
            <person name="Brown T."/>
            <person name="Cohen L."/>
        </authorList>
    </citation>
    <scope>NUCLEOTIDE SEQUENCE</scope>
    <source>
        <strain evidence="9">CCMP1381</strain>
    </source>
</reference>
<name>A0A7S2GVY7_9STRA</name>
<dbReference type="InterPro" id="IPR045161">
    <property type="entry name" value="Utp18"/>
</dbReference>
<dbReference type="PANTHER" id="PTHR18359">
    <property type="entry name" value="WD-REPEAT PROTEIN-RELATED"/>
    <property type="match status" value="1"/>
</dbReference>
<evidence type="ECO:0000256" key="7">
    <source>
        <dbReference type="PROSITE-ProRule" id="PRU00221"/>
    </source>
</evidence>
<dbReference type="GO" id="GO:0032040">
    <property type="term" value="C:small-subunit processome"/>
    <property type="evidence" value="ECO:0007669"/>
    <property type="project" value="TreeGrafter"/>
</dbReference>
<evidence type="ECO:0000313" key="9">
    <source>
        <dbReference type="EMBL" id="CAD9473149.1"/>
    </source>
</evidence>
<comment type="similarity">
    <text evidence="6">Belongs to the WD repeat UTP18 family.</text>
</comment>
<feature type="region of interest" description="Disordered" evidence="8">
    <location>
        <begin position="54"/>
        <end position="98"/>
    </location>
</feature>
<evidence type="ECO:0000256" key="5">
    <source>
        <dbReference type="ARBA" id="ARBA00023242"/>
    </source>
</evidence>
<keyword evidence="3 7" id="KW-0853">WD repeat</keyword>
<dbReference type="SUPFAM" id="SSF50978">
    <property type="entry name" value="WD40 repeat-like"/>
    <property type="match status" value="1"/>
</dbReference>
<dbReference type="SMART" id="SM00320">
    <property type="entry name" value="WD40"/>
    <property type="match status" value="5"/>
</dbReference>
<dbReference type="InterPro" id="IPR001680">
    <property type="entry name" value="WD40_rpt"/>
</dbReference>
<protein>
    <recommendedName>
        <fullName evidence="10">Anaphase-promoting complex subunit 4 WD40 domain-containing protein</fullName>
    </recommendedName>
</protein>
<evidence type="ECO:0000256" key="8">
    <source>
        <dbReference type="SAM" id="MobiDB-lite"/>
    </source>
</evidence>
<dbReference type="Gene3D" id="2.130.10.10">
    <property type="entry name" value="YVTN repeat-like/Quinoprotein amine dehydrogenase"/>
    <property type="match status" value="1"/>
</dbReference>
<dbReference type="PANTHER" id="PTHR18359:SF0">
    <property type="entry name" value="U3 SMALL NUCLEOLAR RNA-ASSOCIATED PROTEIN 18 HOMOLOG"/>
    <property type="match status" value="1"/>
</dbReference>
<dbReference type="Pfam" id="PF00400">
    <property type="entry name" value="WD40"/>
    <property type="match status" value="1"/>
</dbReference>
<keyword evidence="5" id="KW-0539">Nucleus</keyword>
<evidence type="ECO:0000256" key="3">
    <source>
        <dbReference type="ARBA" id="ARBA00022574"/>
    </source>
</evidence>
<evidence type="ECO:0000256" key="6">
    <source>
        <dbReference type="ARBA" id="ARBA00025767"/>
    </source>
</evidence>
<dbReference type="EMBL" id="HBGS01053986">
    <property type="protein sequence ID" value="CAD9473149.1"/>
    <property type="molecule type" value="Transcribed_RNA"/>
</dbReference>
<evidence type="ECO:0008006" key="10">
    <source>
        <dbReference type="Google" id="ProtNLM"/>
    </source>
</evidence>
<keyword evidence="4" id="KW-0677">Repeat</keyword>
<dbReference type="InterPro" id="IPR015943">
    <property type="entry name" value="WD40/YVTN_repeat-like_dom_sf"/>
</dbReference>
<feature type="compositionally biased region" description="Acidic residues" evidence="8">
    <location>
        <begin position="75"/>
        <end position="93"/>
    </location>
</feature>
<evidence type="ECO:0000256" key="2">
    <source>
        <dbReference type="ARBA" id="ARBA00022552"/>
    </source>
</evidence>
<dbReference type="InterPro" id="IPR036322">
    <property type="entry name" value="WD40_repeat_dom_sf"/>
</dbReference>
<sequence length="498" mass="53751">MAKKKKRAHGQKEDGQPPKTSKPISTEEADLASELFGDPGRVLADEVIEQDLLEADGTGAAATSGKKRPKLDSGDTGETDEQPDAWEDDDDDNGASVDLSSVNRLRKLRQSVGETKVTEADLEARLRERVLATRGQAAWATLDADNSDTSAGASLLASTNSLQAPGRDDGTMFSPILGGELDVIRCKDANASAPARASVQALEFHPDGALLLAGGLDKTVRFFSVDGAKSQKVHSIFLPDCPVHSASWTRGGDEVIVSGRRPFFYVYDAINGDVRKVGKLAGRSDRSLEKAWASPDQKMVAFTANNGYVVLADARTKQWSQEFKINGTARSLSWSPCSRYLLASGGDAEVYTYDLRRSRCVSHWLNEGGTVTSAMACTDKVLAVASESGVVNIFDHAFPGPSSANPKPSRAVMNLTTPVETLTFNHDGQLLALASRWSKDSMRILHVPTRTVFSNWPSSKTPLSYVFSAAFSSRSGYMAIGNDKGKVLLYRLNHYLSV</sequence>
<evidence type="ECO:0000256" key="1">
    <source>
        <dbReference type="ARBA" id="ARBA00004604"/>
    </source>
</evidence>
<comment type="subcellular location">
    <subcellularLocation>
        <location evidence="1">Nucleus</location>
        <location evidence="1">Nucleolus</location>
    </subcellularLocation>
</comment>
<gene>
    <name evidence="9" type="ORF">DSPE1174_LOCUS27844</name>
</gene>
<organism evidence="9">
    <name type="scientific">Octactis speculum</name>
    <dbReference type="NCBI Taxonomy" id="3111310"/>
    <lineage>
        <taxon>Eukaryota</taxon>
        <taxon>Sar</taxon>
        <taxon>Stramenopiles</taxon>
        <taxon>Ochrophyta</taxon>
        <taxon>Dictyochophyceae</taxon>
        <taxon>Dictyochales</taxon>
        <taxon>Dictyochaceae</taxon>
        <taxon>Octactis</taxon>
    </lineage>
</organism>
<dbReference type="PROSITE" id="PS50082">
    <property type="entry name" value="WD_REPEATS_2"/>
    <property type="match status" value="1"/>
</dbReference>
<evidence type="ECO:0000256" key="4">
    <source>
        <dbReference type="ARBA" id="ARBA00022737"/>
    </source>
</evidence>
<dbReference type="GO" id="GO:0034388">
    <property type="term" value="C:Pwp2p-containing subcomplex of 90S preribosome"/>
    <property type="evidence" value="ECO:0007669"/>
    <property type="project" value="TreeGrafter"/>
</dbReference>